<dbReference type="PRINTS" id="PR01038">
    <property type="entry name" value="TRNASYNTHARG"/>
</dbReference>
<dbReference type="Gene3D" id="1.10.730.10">
    <property type="entry name" value="Isoleucyl-tRNA Synthetase, Domain 1"/>
    <property type="match status" value="1"/>
</dbReference>
<keyword evidence="3 9" id="KW-0436">Ligase</keyword>
<evidence type="ECO:0000313" key="14">
    <source>
        <dbReference type="Proteomes" id="UP001484239"/>
    </source>
</evidence>
<dbReference type="SUPFAM" id="SSF55190">
    <property type="entry name" value="Arginyl-tRNA synthetase (ArgRS), N-terminal 'additional' domain"/>
    <property type="match status" value="1"/>
</dbReference>
<dbReference type="InterPro" id="IPR009080">
    <property type="entry name" value="tRNAsynth_Ia_anticodon-bd"/>
</dbReference>
<dbReference type="Pfam" id="PF00750">
    <property type="entry name" value="tRNA-synt_1d"/>
    <property type="match status" value="1"/>
</dbReference>
<evidence type="ECO:0000256" key="9">
    <source>
        <dbReference type="HAMAP-Rule" id="MF_00123"/>
    </source>
</evidence>
<comment type="subcellular location">
    <subcellularLocation>
        <location evidence="9">Cytoplasm</location>
    </subcellularLocation>
</comment>
<feature type="domain" description="DALR anticodon binding" evidence="11">
    <location>
        <begin position="428"/>
        <end position="555"/>
    </location>
</feature>
<dbReference type="SMART" id="SM01016">
    <property type="entry name" value="Arg_tRNA_synt_N"/>
    <property type="match status" value="1"/>
</dbReference>
<dbReference type="EC" id="6.1.1.19" evidence="9"/>
<evidence type="ECO:0000259" key="12">
    <source>
        <dbReference type="SMART" id="SM01016"/>
    </source>
</evidence>
<evidence type="ECO:0000256" key="6">
    <source>
        <dbReference type="ARBA" id="ARBA00022917"/>
    </source>
</evidence>
<dbReference type="Pfam" id="PF03485">
    <property type="entry name" value="Arg_tRNA_synt_N"/>
    <property type="match status" value="1"/>
</dbReference>
<evidence type="ECO:0000256" key="1">
    <source>
        <dbReference type="ARBA" id="ARBA00005594"/>
    </source>
</evidence>
<dbReference type="InterPro" id="IPR005148">
    <property type="entry name" value="Arg-tRNA-synth_N"/>
</dbReference>
<evidence type="ECO:0000256" key="2">
    <source>
        <dbReference type="ARBA" id="ARBA00022490"/>
    </source>
</evidence>
<accession>A0ABU9E947</accession>
<dbReference type="InterPro" id="IPR036695">
    <property type="entry name" value="Arg-tRNA-synth_N_sf"/>
</dbReference>
<dbReference type="PANTHER" id="PTHR11956:SF5">
    <property type="entry name" value="ARGININE--TRNA LIGASE, CYTOPLASMIC"/>
    <property type="match status" value="1"/>
</dbReference>
<dbReference type="SMART" id="SM00836">
    <property type="entry name" value="DALR_1"/>
    <property type="match status" value="1"/>
</dbReference>
<evidence type="ECO:0000256" key="4">
    <source>
        <dbReference type="ARBA" id="ARBA00022741"/>
    </source>
</evidence>
<dbReference type="Proteomes" id="UP001484239">
    <property type="component" value="Unassembled WGS sequence"/>
</dbReference>
<dbReference type="InterPro" id="IPR035684">
    <property type="entry name" value="ArgRS_core"/>
</dbReference>
<evidence type="ECO:0000256" key="5">
    <source>
        <dbReference type="ARBA" id="ARBA00022840"/>
    </source>
</evidence>
<dbReference type="PANTHER" id="PTHR11956">
    <property type="entry name" value="ARGINYL-TRNA SYNTHETASE"/>
    <property type="match status" value="1"/>
</dbReference>
<comment type="caution">
    <text evidence="9">Lacks conserved residue(s) required for the propagation of feature annotation.</text>
</comment>
<dbReference type="CDD" id="cd00671">
    <property type="entry name" value="ArgRS_core"/>
    <property type="match status" value="1"/>
</dbReference>
<keyword evidence="6 9" id="KW-0648">Protein biosynthesis</keyword>
<evidence type="ECO:0000256" key="3">
    <source>
        <dbReference type="ARBA" id="ARBA00022598"/>
    </source>
</evidence>
<dbReference type="Gene3D" id="3.30.1360.70">
    <property type="entry name" value="Arginyl tRNA synthetase N-terminal domain"/>
    <property type="match status" value="1"/>
</dbReference>
<keyword evidence="14" id="KW-1185">Reference proteome</keyword>
<gene>
    <name evidence="9 13" type="primary">argS</name>
    <name evidence="13" type="ORF">WI372_09380</name>
</gene>
<name>A0ABU9E947_9BACT</name>
<keyword evidence="5 9" id="KW-0067">ATP-binding</keyword>
<feature type="domain" description="Arginyl tRNA synthetase N-terminal" evidence="12">
    <location>
        <begin position="4"/>
        <end position="86"/>
    </location>
</feature>
<protein>
    <recommendedName>
        <fullName evidence="9">Arginine--tRNA ligase</fullName>
        <ecNumber evidence="9">6.1.1.19</ecNumber>
    </recommendedName>
    <alternativeName>
        <fullName evidence="9">Arginyl-tRNA synthetase</fullName>
        <shortName evidence="9">ArgRS</shortName>
    </alternativeName>
</protein>
<evidence type="ECO:0000256" key="7">
    <source>
        <dbReference type="ARBA" id="ARBA00023146"/>
    </source>
</evidence>
<dbReference type="Gene3D" id="3.40.50.620">
    <property type="entry name" value="HUPs"/>
    <property type="match status" value="1"/>
</dbReference>
<sequence>MSEDSIRKALEAALADMGVSRTDVHLERPRDPEHGDWATNVAMTLAGILRRAPRQIAEELRDRFDRDAAGVSEVEVAGPGFLNFRLSADAVTATVGRIVDADEAWGRGTTTGESPVIVEWVSANPTGPLHAGHGRQAALGDAVCALLEWTGHEVHREFYYNDSGKQMDRLAESVRARYRQVCGDEVEVPEDGYQGEYVTDVARAFLEQEGDGYRLDDSQEALDAMRIFAVKALRRVQNDDLADFRVRFDRFYLESSLYAEGRVDDTVARLRETGLVYEHEGATWLRTTDFGDDKDRVMLRSDGTATYFLPDVAYHLTKWERGFHRAINVQGADHHGTVARVRAGLRALGLPEGYPEYLLHQMVRVEREGVEVKVSKRAGSYTTLRDLIDEVGVDVTRWFFLMRKAEGHLVFDMDAALDRSDKNPLYKVQYAHARMHSIFGKAGVDPGDVVTEGVDLGLLTDPHERDLIQQLAAFPEVVARASEGRAPHLVCDYLEQTAGAVNGWYHAGNPGRNPELAVLVADPALRSARLVLARAVQVVLRNGLTLLGLSAPTRMERGEAEAD</sequence>
<organism evidence="13 14">
    <name type="scientific">Gaopeijia maritima</name>
    <dbReference type="NCBI Taxonomy" id="3119007"/>
    <lineage>
        <taxon>Bacteria</taxon>
        <taxon>Pseudomonadati</taxon>
        <taxon>Gemmatimonadota</taxon>
        <taxon>Longimicrobiia</taxon>
        <taxon>Gaopeijiales</taxon>
        <taxon>Gaopeijiaceae</taxon>
        <taxon>Gaopeijia</taxon>
    </lineage>
</organism>
<comment type="similarity">
    <text evidence="1 9 10">Belongs to the class-I aminoacyl-tRNA synthetase family.</text>
</comment>
<dbReference type="InterPro" id="IPR014729">
    <property type="entry name" value="Rossmann-like_a/b/a_fold"/>
</dbReference>
<keyword evidence="4 9" id="KW-0547">Nucleotide-binding</keyword>
<comment type="caution">
    <text evidence="13">The sequence shown here is derived from an EMBL/GenBank/DDBJ whole genome shotgun (WGS) entry which is preliminary data.</text>
</comment>
<dbReference type="SUPFAM" id="SSF47323">
    <property type="entry name" value="Anticodon-binding domain of a subclass of class I aminoacyl-tRNA synthetases"/>
    <property type="match status" value="1"/>
</dbReference>
<evidence type="ECO:0000259" key="11">
    <source>
        <dbReference type="SMART" id="SM00836"/>
    </source>
</evidence>
<comment type="subunit">
    <text evidence="9">Monomer.</text>
</comment>
<evidence type="ECO:0000313" key="13">
    <source>
        <dbReference type="EMBL" id="MEK9501189.1"/>
    </source>
</evidence>
<evidence type="ECO:0000256" key="8">
    <source>
        <dbReference type="ARBA" id="ARBA00049339"/>
    </source>
</evidence>
<reference evidence="13 14" key="1">
    <citation type="submission" date="2024-02" db="EMBL/GenBank/DDBJ databases">
        <title>A novel Gemmatimonadota bacterium.</title>
        <authorList>
            <person name="Du Z.-J."/>
            <person name="Ye Y.-Q."/>
        </authorList>
    </citation>
    <scope>NUCLEOTIDE SEQUENCE [LARGE SCALE GENOMIC DNA]</scope>
    <source>
        <strain evidence="13 14">DH-20</strain>
    </source>
</reference>
<dbReference type="EMBL" id="JBBHLI010000004">
    <property type="protein sequence ID" value="MEK9501189.1"/>
    <property type="molecule type" value="Genomic_DNA"/>
</dbReference>
<dbReference type="SUPFAM" id="SSF52374">
    <property type="entry name" value="Nucleotidylyl transferase"/>
    <property type="match status" value="1"/>
</dbReference>
<dbReference type="GO" id="GO:0004814">
    <property type="term" value="F:arginine-tRNA ligase activity"/>
    <property type="evidence" value="ECO:0007669"/>
    <property type="project" value="UniProtKB-EC"/>
</dbReference>
<dbReference type="HAMAP" id="MF_00123">
    <property type="entry name" value="Arg_tRNA_synth"/>
    <property type="match status" value="1"/>
</dbReference>
<dbReference type="PROSITE" id="PS00178">
    <property type="entry name" value="AA_TRNA_LIGASE_I"/>
    <property type="match status" value="1"/>
</dbReference>
<keyword evidence="2 9" id="KW-0963">Cytoplasm</keyword>
<dbReference type="InterPro" id="IPR001278">
    <property type="entry name" value="Arg-tRNA-ligase"/>
</dbReference>
<keyword evidence="7 9" id="KW-0030">Aminoacyl-tRNA synthetase</keyword>
<dbReference type="NCBIfam" id="TIGR00456">
    <property type="entry name" value="argS"/>
    <property type="match status" value="1"/>
</dbReference>
<comment type="catalytic activity">
    <reaction evidence="8 9">
        <text>tRNA(Arg) + L-arginine + ATP = L-arginyl-tRNA(Arg) + AMP + diphosphate</text>
        <dbReference type="Rhea" id="RHEA:20301"/>
        <dbReference type="Rhea" id="RHEA-COMP:9658"/>
        <dbReference type="Rhea" id="RHEA-COMP:9673"/>
        <dbReference type="ChEBI" id="CHEBI:30616"/>
        <dbReference type="ChEBI" id="CHEBI:32682"/>
        <dbReference type="ChEBI" id="CHEBI:33019"/>
        <dbReference type="ChEBI" id="CHEBI:78442"/>
        <dbReference type="ChEBI" id="CHEBI:78513"/>
        <dbReference type="ChEBI" id="CHEBI:456215"/>
        <dbReference type="EC" id="6.1.1.19"/>
    </reaction>
</comment>
<dbReference type="InterPro" id="IPR001412">
    <property type="entry name" value="aa-tRNA-synth_I_CS"/>
</dbReference>
<dbReference type="Pfam" id="PF05746">
    <property type="entry name" value="DALR_1"/>
    <property type="match status" value="1"/>
</dbReference>
<dbReference type="InterPro" id="IPR008909">
    <property type="entry name" value="DALR_anticod-bd"/>
</dbReference>
<evidence type="ECO:0000256" key="10">
    <source>
        <dbReference type="RuleBase" id="RU363038"/>
    </source>
</evidence>
<dbReference type="RefSeq" id="WP_405277311.1">
    <property type="nucleotide sequence ID" value="NZ_JBBHLI010000004.1"/>
</dbReference>
<proteinExistence type="inferred from homology"/>